<dbReference type="CDD" id="cd21809">
    <property type="entry name" value="ABC-2_lan_permease-like"/>
    <property type="match status" value="1"/>
</dbReference>
<feature type="transmembrane region" description="Helical" evidence="1">
    <location>
        <begin position="58"/>
        <end position="78"/>
    </location>
</feature>
<protein>
    <submittedName>
        <fullName evidence="2">ABC transporter permease</fullName>
    </submittedName>
</protein>
<feature type="transmembrane region" description="Helical" evidence="1">
    <location>
        <begin position="218"/>
        <end position="238"/>
    </location>
</feature>
<dbReference type="EMBL" id="PKGU01000004">
    <property type="protein sequence ID" value="PKZ14636.1"/>
    <property type="molecule type" value="Genomic_DNA"/>
</dbReference>
<keyword evidence="1" id="KW-0812">Transmembrane</keyword>
<organism evidence="2 3">
    <name type="scientific">Alloscardovia omnicolens</name>
    <dbReference type="NCBI Taxonomy" id="419015"/>
    <lineage>
        <taxon>Bacteria</taxon>
        <taxon>Bacillati</taxon>
        <taxon>Actinomycetota</taxon>
        <taxon>Actinomycetes</taxon>
        <taxon>Bifidobacteriales</taxon>
        <taxon>Bifidobacteriaceae</taxon>
        <taxon>Alloscardovia</taxon>
    </lineage>
</organism>
<name>A0A2I1M3D7_9BIFI</name>
<feature type="transmembrane region" description="Helical" evidence="1">
    <location>
        <begin position="168"/>
        <end position="188"/>
    </location>
</feature>
<evidence type="ECO:0000256" key="1">
    <source>
        <dbReference type="SAM" id="Phobius"/>
    </source>
</evidence>
<gene>
    <name evidence="2" type="ORF">CYJ32_06805</name>
</gene>
<dbReference type="AlphaFoldDB" id="A0A2I1M3D7"/>
<feature type="transmembrane region" description="Helical" evidence="1">
    <location>
        <begin position="15"/>
        <end position="38"/>
    </location>
</feature>
<reference evidence="2 3" key="1">
    <citation type="submission" date="2017-12" db="EMBL/GenBank/DDBJ databases">
        <title>Phylogenetic diversity of female urinary microbiome.</title>
        <authorList>
            <person name="Thomas-White K."/>
            <person name="Wolfe A.J."/>
        </authorList>
    </citation>
    <scope>NUCLEOTIDE SEQUENCE [LARGE SCALE GENOMIC DNA]</scope>
    <source>
        <strain evidence="2 3">UMB0064</strain>
    </source>
</reference>
<keyword evidence="1" id="KW-0472">Membrane</keyword>
<proteinExistence type="predicted"/>
<sequence length="243" mass="27334">MTAYIRAEWRKLRKIQILGISAGFLAISSFIGLGLYWANLSSIEDGTQPLVMWGQLTFYYSQLLCAPLTAIIMALSVMPEFERKTVDMLKSNNVSIPRLLFAKILTTTVMIIPVQVCLWIIYMCASHVAGISEYSYALQFLQWTVVSVLAAIPVLSVQIFLSVKTRSFSYSVGLSALGGILGFVFIFVNEKLCKFYVYSLPMIALRSRALHSMSMTELMLMCAVSATYTVLFYMLSIMQLRKD</sequence>
<comment type="caution">
    <text evidence="2">The sequence shown here is derived from an EMBL/GenBank/DDBJ whole genome shotgun (WGS) entry which is preliminary data.</text>
</comment>
<evidence type="ECO:0000313" key="2">
    <source>
        <dbReference type="EMBL" id="PKZ14636.1"/>
    </source>
</evidence>
<dbReference type="Pfam" id="PF12730">
    <property type="entry name" value="ABC2_membrane_4"/>
    <property type="match status" value="1"/>
</dbReference>
<accession>A0A2I1M3D7</accession>
<feature type="transmembrane region" description="Helical" evidence="1">
    <location>
        <begin position="99"/>
        <end position="121"/>
    </location>
</feature>
<keyword evidence="1" id="KW-1133">Transmembrane helix</keyword>
<dbReference type="RefSeq" id="WP_101541532.1">
    <property type="nucleotide sequence ID" value="NZ_PKGU01000004.1"/>
</dbReference>
<evidence type="ECO:0000313" key="3">
    <source>
        <dbReference type="Proteomes" id="UP000242263"/>
    </source>
</evidence>
<feature type="transmembrane region" description="Helical" evidence="1">
    <location>
        <begin position="141"/>
        <end position="161"/>
    </location>
</feature>
<dbReference type="Proteomes" id="UP000242263">
    <property type="component" value="Unassembled WGS sequence"/>
</dbReference>